<protein>
    <submittedName>
        <fullName evidence="1">Uncharacterized protein</fullName>
    </submittedName>
</protein>
<gene>
    <name evidence="1" type="ORF">ABZV61_37415</name>
</gene>
<dbReference type="Gene3D" id="3.30.470.20">
    <property type="entry name" value="ATP-grasp fold, B domain"/>
    <property type="match status" value="1"/>
</dbReference>
<name>A0ABV2UKD3_9ACTN</name>
<dbReference type="EMBL" id="JBEXIP010000056">
    <property type="protein sequence ID" value="MET8438306.1"/>
    <property type="molecule type" value="Genomic_DNA"/>
</dbReference>
<reference evidence="1 2" key="1">
    <citation type="submission" date="2024-06" db="EMBL/GenBank/DDBJ databases">
        <title>The Natural Products Discovery Center: Release of the First 8490 Sequenced Strains for Exploring Actinobacteria Biosynthetic Diversity.</title>
        <authorList>
            <person name="Kalkreuter E."/>
            <person name="Kautsar S.A."/>
            <person name="Yang D."/>
            <person name="Bader C.D."/>
            <person name="Teijaro C.N."/>
            <person name="Fluegel L."/>
            <person name="Davis C.M."/>
            <person name="Simpson J.R."/>
            <person name="Lauterbach L."/>
            <person name="Steele A.D."/>
            <person name="Gui C."/>
            <person name="Meng S."/>
            <person name="Li G."/>
            <person name="Viehrig K."/>
            <person name="Ye F."/>
            <person name="Su P."/>
            <person name="Kiefer A.F."/>
            <person name="Nichols A."/>
            <person name="Cepeda A.J."/>
            <person name="Yan W."/>
            <person name="Fan B."/>
            <person name="Jiang Y."/>
            <person name="Adhikari A."/>
            <person name="Zheng C.-J."/>
            <person name="Schuster L."/>
            <person name="Cowan T.M."/>
            <person name="Smanski M.J."/>
            <person name="Chevrette M.G."/>
            <person name="De Carvalho L.P.S."/>
            <person name="Shen B."/>
        </authorList>
    </citation>
    <scope>NUCLEOTIDE SEQUENCE [LARGE SCALE GENOMIC DNA]</scope>
    <source>
        <strain evidence="1 2">NPDC005137</strain>
    </source>
</reference>
<evidence type="ECO:0000313" key="2">
    <source>
        <dbReference type="Proteomes" id="UP001550044"/>
    </source>
</evidence>
<evidence type="ECO:0000313" key="1">
    <source>
        <dbReference type="EMBL" id="MET8438306.1"/>
    </source>
</evidence>
<proteinExistence type="predicted"/>
<accession>A0ABV2UKD3</accession>
<organism evidence="1 2">
    <name type="scientific">Streptomyces sp. 900116325</name>
    <dbReference type="NCBI Taxonomy" id="3154295"/>
    <lineage>
        <taxon>Bacteria</taxon>
        <taxon>Bacillati</taxon>
        <taxon>Actinomycetota</taxon>
        <taxon>Actinomycetes</taxon>
        <taxon>Kitasatosporales</taxon>
        <taxon>Streptomycetaceae</taxon>
        <taxon>Streptomyces</taxon>
    </lineage>
</organism>
<dbReference type="Proteomes" id="UP001550044">
    <property type="component" value="Unassembled WGS sequence"/>
</dbReference>
<comment type="caution">
    <text evidence="1">The sequence shown here is derived from an EMBL/GenBank/DDBJ whole genome shotgun (WGS) entry which is preliminary data.</text>
</comment>
<dbReference type="RefSeq" id="WP_356712767.1">
    <property type="nucleotide sequence ID" value="NZ_JBEXIP010000056.1"/>
</dbReference>
<keyword evidence="2" id="KW-1185">Reference proteome</keyword>
<sequence length="159" mass="17137">MLESHARLAGSGAPELVRRAFGVDLNRWFLTVPLGIDELPAASPEPVGGAAVRFFTPQPGQVRAVEVATEVGAEVRRVPRGETPLVFLPYLDEFRQLPAAAVIAKSPGDTVPELLTVADCVSGYAIASGVDREAAVARCEEIDKDIRFLTDRRSDRPTK</sequence>